<keyword evidence="1" id="KW-0472">Membrane</keyword>
<reference evidence="2" key="1">
    <citation type="submission" date="2020-12" db="EMBL/GenBank/DDBJ databases">
        <title>Devosia sp. MSA67 isolated from Mo River.</title>
        <authorList>
            <person name="Ma F."/>
            <person name="Zi Z."/>
        </authorList>
    </citation>
    <scope>NUCLEOTIDE SEQUENCE</scope>
    <source>
        <strain evidence="2">MSA67</strain>
    </source>
</reference>
<dbReference type="Proteomes" id="UP000602124">
    <property type="component" value="Unassembled WGS sequence"/>
</dbReference>
<keyword evidence="1" id="KW-1133">Transmembrane helix</keyword>
<sequence length="820" mass="88610">MPQVAPIIGNIALNLAIGVGASLLASVFAPQQQPVTQRVHTQRGLSFELEVGESAAVRAVVGLGRATGRLAYVNEFGADNEYVQMVIDVGHGWHDGMEHFLVDEKPETLAGSNADPFGRSVASYTVSGTPYLWVKTYTGAPGQAADPQLVANANPAGRWTANHKFTGVAYMIITVRFNADLYGSAVPRFGSVWRGLKLHDWRRPGAVWGDQSTYVFTRNPAVIRLNFRRGIYVNGVKVLGQGFPAFSCDMAGYTAAANRCDETFYDPVSGKTFPIFEYGRQISDDEEKLSVLREIDQSYCGSSFKRGGADVPLPAQQLVPVMTLRDIDRLAGEPIRVDRKGVVSTKKTMWHGQFVSHDSGWAEAPFTPRINAELESRLGGRRAEAMNQPYESLQERAQLRAEIALRRQFYAATREESFTPKALLLEPGDPITRQTADGPMLMVVERIEPVMKDGARIGARVTLSQWSNAIVPASGDTFVELPSGPGVGQANPNRTIAVSGFTVVQYQRAGGGAIHPYGKSTWTPITDPNVDQVMVRIWPSAGTEANDKQDFFASARLQNALVYGPLQPLTAYKAKAIPVRADGRACVWTNVVEFTTGAEEVPAEVADGSVTPAKLALELQNERGFLVGPGVGSLADAISQLEIRMTRAEEAALTDQTNLREAFTLLKAQNGRALAAVVVSQRAIAELNAAFGEYKVEVAAQLDLVTAGGLFKVEAQVDPETATATIMFKVRAQVGDTFGESVLQLGAEADLLGGTSDSWIGAMADRLYFLATNGAIVTQPFAVQADFVKITDLRFERIRSIDGTSIEINGTDPASFLVGS</sequence>
<feature type="transmembrane region" description="Helical" evidence="1">
    <location>
        <begin position="7"/>
        <end position="29"/>
    </location>
</feature>
<dbReference type="EMBL" id="JAEKMH010000001">
    <property type="protein sequence ID" value="MBJ3783426.1"/>
    <property type="molecule type" value="Genomic_DNA"/>
</dbReference>
<accession>A0A934IQN9</accession>
<organism evidence="2 3">
    <name type="scientific">Devosia sediminis</name>
    <dbReference type="NCBI Taxonomy" id="2798801"/>
    <lineage>
        <taxon>Bacteria</taxon>
        <taxon>Pseudomonadati</taxon>
        <taxon>Pseudomonadota</taxon>
        <taxon>Alphaproteobacteria</taxon>
        <taxon>Hyphomicrobiales</taxon>
        <taxon>Devosiaceae</taxon>
        <taxon>Devosia</taxon>
    </lineage>
</organism>
<evidence type="ECO:0008006" key="4">
    <source>
        <dbReference type="Google" id="ProtNLM"/>
    </source>
</evidence>
<dbReference type="RefSeq" id="WP_198874663.1">
    <property type="nucleotide sequence ID" value="NZ_JAEKMH010000001.1"/>
</dbReference>
<dbReference type="AlphaFoldDB" id="A0A934IQN9"/>
<name>A0A934IQN9_9HYPH</name>
<evidence type="ECO:0000313" key="3">
    <source>
        <dbReference type="Proteomes" id="UP000602124"/>
    </source>
</evidence>
<keyword evidence="3" id="KW-1185">Reference proteome</keyword>
<gene>
    <name evidence="2" type="ORF">JEQ47_01720</name>
</gene>
<evidence type="ECO:0000313" key="2">
    <source>
        <dbReference type="EMBL" id="MBJ3783426.1"/>
    </source>
</evidence>
<comment type="caution">
    <text evidence="2">The sequence shown here is derived from an EMBL/GenBank/DDBJ whole genome shotgun (WGS) entry which is preliminary data.</text>
</comment>
<keyword evidence="1" id="KW-0812">Transmembrane</keyword>
<protein>
    <recommendedName>
        <fullName evidence="4">Tip attachment protein J domain-containing protein</fullName>
    </recommendedName>
</protein>
<evidence type="ECO:0000256" key="1">
    <source>
        <dbReference type="SAM" id="Phobius"/>
    </source>
</evidence>
<proteinExistence type="predicted"/>